<evidence type="ECO:0000256" key="1">
    <source>
        <dbReference type="ARBA" id="ARBA00004141"/>
    </source>
</evidence>
<reference evidence="12 13" key="4">
    <citation type="journal article" date="2011" name="BMC Genomics">
        <title>RNA-Seq improves annotation of protein-coding genes in the cucumber genome.</title>
        <authorList>
            <person name="Li Z."/>
            <person name="Zhang Z."/>
            <person name="Yan P."/>
            <person name="Huang S."/>
            <person name="Fei Z."/>
            <person name="Lin K."/>
        </authorList>
    </citation>
    <scope>NUCLEOTIDE SEQUENCE [LARGE SCALE GENOMIC DNA]</scope>
    <source>
        <strain evidence="13">cv. 9930</strain>
    </source>
</reference>
<dbReference type="Gene3D" id="3.40.50.300">
    <property type="entry name" value="P-loop containing nucleotide triphosphate hydrolases"/>
    <property type="match status" value="1"/>
</dbReference>
<dbReference type="PANTHER" id="PTHR19229">
    <property type="entry name" value="ATP-BINDING CASSETTE TRANSPORTER SUBFAMILY A ABCA"/>
    <property type="match status" value="1"/>
</dbReference>
<organism evidence="12 13">
    <name type="scientific">Cucumis sativus</name>
    <name type="common">Cucumber</name>
    <dbReference type="NCBI Taxonomy" id="3659"/>
    <lineage>
        <taxon>Eukaryota</taxon>
        <taxon>Viridiplantae</taxon>
        <taxon>Streptophyta</taxon>
        <taxon>Embryophyta</taxon>
        <taxon>Tracheophyta</taxon>
        <taxon>Spermatophyta</taxon>
        <taxon>Magnoliopsida</taxon>
        <taxon>eudicotyledons</taxon>
        <taxon>Gunneridae</taxon>
        <taxon>Pentapetalae</taxon>
        <taxon>rosids</taxon>
        <taxon>fabids</taxon>
        <taxon>Cucurbitales</taxon>
        <taxon>Cucurbitaceae</taxon>
        <taxon>Benincaseae</taxon>
        <taxon>Cucumis</taxon>
    </lineage>
</organism>
<evidence type="ECO:0000256" key="2">
    <source>
        <dbReference type="ARBA" id="ARBA00008526"/>
    </source>
</evidence>
<sequence length="911" mass="101868">MTDATLFLQLQQVMDSFIIFASQEMETNILHVNSKNTLSNFSSRTSLPNMPWTQFSPSKIRIAPFPTREYVDDEFQSIVKKVMGVLYLLGFLYPISRLISYYAFEKEEKIKEGLYMMGLKDWIFHLSWFISYAVQFSISAGIITLCTMHNLFKYSDKTVVFIYFFSFGLSAIMFSFLISTFFNRAKTAVAVGTLSFLGAYFPYYTVNDETVSMIVKTTASLFSPTAFALGSINFADYERARVGLRWSNMWRASSGVNFLVCLLMMFFDALLYCAIGLYMDKVLSRENGFGYSWRCCLRNFFLKKRTIVENQTPVECKIADAEISDSVVEAISLEMKQQELDGRCIQIRNLHKVYDTKMGKFCAVDSLQLTLYENQILALLGHNGAGKSTTISMLVGLFLPTAGDALVLGKNIITDMEEIRKGLGVCPQNDILFLELTVREHLEIFATLKGVKEDFLERTVVDMVNEVGLADKINTPVNALSGGMKRKLSLGIALIGDSKVIVLDEPTSGMDPYSMRLTWQLIKRIKKGRIILLTTHSMDEADELGDRIAIMANGSLKCCGSSLFLKHKYGVGYTLTLVKVKSAPTVSVAADIIYRHIPSAVCVSEVGTEISFKLPISSSSSFESMFREIENYMQRTVSNSAINCSLETSADIEKDHLGIDSYGISVTTLEEVFLKVAGCDLDVAPCEQKKSSLLTGSMVTDISVHHVPSKISESQHFGKSEKSGFLALAVKRACGLIFSTVFSIINFLSLGCCGCDLLWRSKFWQHTKALFIKRAITARRDRRTVVFQLLIPVLFLFVGLLFLKLKPHPDQQSVTLTTSEFNPELIGGGGGGPIPFDLQWHISKQVAHYIEGGWIQKYKPSAYKFPDTEKALSNAIEAAGETLGPTLLSMSEYLMSSFNESYQSRCADTYL</sequence>
<dbReference type="Gramene" id="KGN53863">
    <property type="protein sequence ID" value="KGN53863"/>
    <property type="gene ID" value="Csa_4G172020"/>
</dbReference>
<dbReference type="PROSITE" id="PS50893">
    <property type="entry name" value="ABC_TRANSPORTER_2"/>
    <property type="match status" value="1"/>
</dbReference>
<dbReference type="OMA" id="FMKRARY"/>
<reference evidence="12 13" key="2">
    <citation type="journal article" date="2009" name="PLoS ONE">
        <title>An integrated genetic and cytogenetic map of the cucumber genome.</title>
        <authorList>
            <person name="Ren Y."/>
            <person name="Zhang Z."/>
            <person name="Liu J."/>
            <person name="Staub J.E."/>
            <person name="Han Y."/>
            <person name="Cheng Z."/>
            <person name="Li X."/>
            <person name="Lu J."/>
            <person name="Miao H."/>
            <person name="Kang H."/>
            <person name="Xie B."/>
            <person name="Gu X."/>
            <person name="Wang X."/>
            <person name="Du Y."/>
            <person name="Jin W."/>
            <person name="Huang S."/>
        </authorList>
    </citation>
    <scope>NUCLEOTIDE SEQUENCE [LARGE SCALE GENOMIC DNA]</scope>
    <source>
        <strain evidence="13">cv. 9930</strain>
    </source>
</reference>
<evidence type="ECO:0000256" key="6">
    <source>
        <dbReference type="ARBA" id="ARBA00022741"/>
    </source>
</evidence>
<dbReference type="Proteomes" id="UP000029981">
    <property type="component" value="Chromosome 4"/>
</dbReference>
<feature type="transmembrane region" description="Helical" evidence="10">
    <location>
        <begin position="188"/>
        <end position="206"/>
    </location>
</feature>
<evidence type="ECO:0000313" key="12">
    <source>
        <dbReference type="EMBL" id="KGN53863.1"/>
    </source>
</evidence>
<evidence type="ECO:0000256" key="7">
    <source>
        <dbReference type="ARBA" id="ARBA00022840"/>
    </source>
</evidence>
<keyword evidence="6" id="KW-0547">Nucleotide-binding</keyword>
<feature type="transmembrane region" description="Helical" evidence="10">
    <location>
        <begin position="784"/>
        <end position="803"/>
    </location>
</feature>
<accession>A0A0A0KWE0</accession>
<protein>
    <recommendedName>
        <fullName evidence="11">ABC transporter domain-containing protein</fullName>
    </recommendedName>
</protein>
<reference evidence="12 13" key="3">
    <citation type="journal article" date="2010" name="BMC Genomics">
        <title>Transcriptome sequencing and comparative analysis of cucumber flowers with different sex types.</title>
        <authorList>
            <person name="Guo S."/>
            <person name="Zheng Y."/>
            <person name="Joung J.G."/>
            <person name="Liu S."/>
            <person name="Zhang Z."/>
            <person name="Crasta O.R."/>
            <person name="Sobral B.W."/>
            <person name="Xu Y."/>
            <person name="Huang S."/>
            <person name="Fei Z."/>
        </authorList>
    </citation>
    <scope>NUCLEOTIDE SEQUENCE [LARGE SCALE GENOMIC DNA]</scope>
    <source>
        <strain evidence="13">cv. 9930</strain>
    </source>
</reference>
<dbReference type="AlphaFoldDB" id="A0A0A0KWE0"/>
<dbReference type="PANTHER" id="PTHR19229:SF267">
    <property type="entry name" value="ABC TRANSPORTER A FAMILY MEMBER 1"/>
    <property type="match status" value="1"/>
</dbReference>
<evidence type="ECO:0000256" key="4">
    <source>
        <dbReference type="ARBA" id="ARBA00022692"/>
    </source>
</evidence>
<dbReference type="Pfam" id="PF12698">
    <property type="entry name" value="ABC2_membrane_3"/>
    <property type="match status" value="1"/>
</dbReference>
<comment type="subcellular location">
    <subcellularLocation>
        <location evidence="1">Membrane</location>
        <topology evidence="1">Multi-pass membrane protein</topology>
    </subcellularLocation>
</comment>
<feature type="domain" description="ABC transporter" evidence="11">
    <location>
        <begin position="345"/>
        <end position="578"/>
    </location>
</feature>
<evidence type="ECO:0000256" key="8">
    <source>
        <dbReference type="ARBA" id="ARBA00022989"/>
    </source>
</evidence>
<evidence type="ECO:0000313" key="13">
    <source>
        <dbReference type="Proteomes" id="UP000029981"/>
    </source>
</evidence>
<dbReference type="CDD" id="cd03263">
    <property type="entry name" value="ABC_subfamily_A"/>
    <property type="match status" value="1"/>
</dbReference>
<dbReference type="InterPro" id="IPR026082">
    <property type="entry name" value="ABCA"/>
</dbReference>
<dbReference type="EMBL" id="CM002925">
    <property type="protein sequence ID" value="KGN53863.1"/>
    <property type="molecule type" value="Genomic_DNA"/>
</dbReference>
<keyword evidence="7" id="KW-0067">ATP-binding</keyword>
<dbReference type="GO" id="GO:0140359">
    <property type="term" value="F:ABC-type transporter activity"/>
    <property type="evidence" value="ECO:0007669"/>
    <property type="project" value="InterPro"/>
</dbReference>
<comment type="similarity">
    <text evidence="2">Belongs to the ABC transporter superfamily. ABCA family. CPR flippase (TC 3.A.1.211) subfamily.</text>
</comment>
<feature type="transmembrane region" description="Helical" evidence="10">
    <location>
        <begin position="124"/>
        <end position="148"/>
    </location>
</feature>
<feature type="transmembrane region" description="Helical" evidence="10">
    <location>
        <begin position="85"/>
        <end position="104"/>
    </location>
</feature>
<name>A0A0A0KWE0_CUCSA</name>
<feature type="transmembrane region" description="Helical" evidence="10">
    <location>
        <begin position="160"/>
        <end position="182"/>
    </location>
</feature>
<keyword evidence="3" id="KW-0813">Transport</keyword>
<evidence type="ECO:0000256" key="10">
    <source>
        <dbReference type="SAM" id="Phobius"/>
    </source>
</evidence>
<reference evidence="12 13" key="1">
    <citation type="journal article" date="2009" name="Nat. Genet.">
        <title>The genome of the cucumber, Cucumis sativus L.</title>
        <authorList>
            <person name="Huang S."/>
            <person name="Li R."/>
            <person name="Zhang Z."/>
            <person name="Li L."/>
            <person name="Gu X."/>
            <person name="Fan W."/>
            <person name="Lucas W.J."/>
            <person name="Wang X."/>
            <person name="Xie B."/>
            <person name="Ni P."/>
            <person name="Ren Y."/>
            <person name="Zhu H."/>
            <person name="Li J."/>
            <person name="Lin K."/>
            <person name="Jin W."/>
            <person name="Fei Z."/>
            <person name="Li G."/>
            <person name="Staub J."/>
            <person name="Kilian A."/>
            <person name="van der Vossen E.A."/>
            <person name="Wu Y."/>
            <person name="Guo J."/>
            <person name="He J."/>
            <person name="Jia Z."/>
            <person name="Ren Y."/>
            <person name="Tian G."/>
            <person name="Lu Y."/>
            <person name="Ruan J."/>
            <person name="Qian W."/>
            <person name="Wang M."/>
            <person name="Huang Q."/>
            <person name="Li B."/>
            <person name="Xuan Z."/>
            <person name="Cao J."/>
            <person name="Asan"/>
            <person name="Wu Z."/>
            <person name="Zhang J."/>
            <person name="Cai Q."/>
            <person name="Bai Y."/>
            <person name="Zhao B."/>
            <person name="Han Y."/>
            <person name="Li Y."/>
            <person name="Li X."/>
            <person name="Wang S."/>
            <person name="Shi Q."/>
            <person name="Liu S."/>
            <person name="Cho W.K."/>
            <person name="Kim J.Y."/>
            <person name="Xu Y."/>
            <person name="Heller-Uszynska K."/>
            <person name="Miao H."/>
            <person name="Cheng Z."/>
            <person name="Zhang S."/>
            <person name="Wu J."/>
            <person name="Yang Y."/>
            <person name="Kang H."/>
            <person name="Li M."/>
            <person name="Liang H."/>
            <person name="Ren X."/>
            <person name="Shi Z."/>
            <person name="Wen M."/>
            <person name="Jian M."/>
            <person name="Yang H."/>
            <person name="Zhang G."/>
            <person name="Yang Z."/>
            <person name="Chen R."/>
            <person name="Liu S."/>
            <person name="Li J."/>
            <person name="Ma L."/>
            <person name="Liu H."/>
            <person name="Zhou Y."/>
            <person name="Zhao J."/>
            <person name="Fang X."/>
            <person name="Li G."/>
            <person name="Fang L."/>
            <person name="Li Y."/>
            <person name="Liu D."/>
            <person name="Zheng H."/>
            <person name="Zhang Y."/>
            <person name="Qin N."/>
            <person name="Li Z."/>
            <person name="Yang G."/>
            <person name="Yang S."/>
            <person name="Bolund L."/>
            <person name="Kristiansen K."/>
            <person name="Zheng H."/>
            <person name="Li S."/>
            <person name="Zhang X."/>
            <person name="Yang H."/>
            <person name="Wang J."/>
            <person name="Sun R."/>
            <person name="Zhang B."/>
            <person name="Jiang S."/>
            <person name="Wang J."/>
            <person name="Du Y."/>
            <person name="Li S."/>
        </authorList>
    </citation>
    <scope>NUCLEOTIDE SEQUENCE [LARGE SCALE GENOMIC DNA]</scope>
    <source>
        <strain evidence="13">cv. 9930</strain>
    </source>
</reference>
<evidence type="ECO:0000256" key="9">
    <source>
        <dbReference type="ARBA" id="ARBA00023136"/>
    </source>
</evidence>
<feature type="transmembrane region" description="Helical" evidence="10">
    <location>
        <begin position="255"/>
        <end position="279"/>
    </location>
</feature>
<dbReference type="InterPro" id="IPR013525">
    <property type="entry name" value="ABC2_TM"/>
</dbReference>
<keyword evidence="13" id="KW-1185">Reference proteome</keyword>
<dbReference type="InterPro" id="IPR017871">
    <property type="entry name" value="ABC_transporter-like_CS"/>
</dbReference>
<gene>
    <name evidence="12" type="ORF">Csa_4G172020</name>
</gene>
<evidence type="ECO:0000256" key="3">
    <source>
        <dbReference type="ARBA" id="ARBA00022448"/>
    </source>
</evidence>
<dbReference type="SMART" id="SM00382">
    <property type="entry name" value="AAA"/>
    <property type="match status" value="1"/>
</dbReference>
<keyword evidence="4 10" id="KW-0812">Transmembrane</keyword>
<keyword evidence="5" id="KW-0677">Repeat</keyword>
<dbReference type="eggNOG" id="KOG0059">
    <property type="taxonomic scope" value="Eukaryota"/>
</dbReference>
<dbReference type="SUPFAM" id="SSF52540">
    <property type="entry name" value="P-loop containing nucleoside triphosphate hydrolases"/>
    <property type="match status" value="1"/>
</dbReference>
<evidence type="ECO:0000256" key="5">
    <source>
        <dbReference type="ARBA" id="ARBA00022737"/>
    </source>
</evidence>
<dbReference type="FunFam" id="3.40.50.300:FF:000298">
    <property type="entry name" value="ATP-binding cassette sub-family A member 12"/>
    <property type="match status" value="1"/>
</dbReference>
<dbReference type="GO" id="GO:0016887">
    <property type="term" value="F:ATP hydrolysis activity"/>
    <property type="evidence" value="ECO:0007669"/>
    <property type="project" value="InterPro"/>
</dbReference>
<dbReference type="PROSITE" id="PS00211">
    <property type="entry name" value="ABC_TRANSPORTER_1"/>
    <property type="match status" value="1"/>
</dbReference>
<dbReference type="GO" id="GO:0005524">
    <property type="term" value="F:ATP binding"/>
    <property type="evidence" value="ECO:0007669"/>
    <property type="project" value="UniProtKB-KW"/>
</dbReference>
<dbReference type="InterPro" id="IPR003439">
    <property type="entry name" value="ABC_transporter-like_ATP-bd"/>
</dbReference>
<proteinExistence type="inferred from homology"/>
<feature type="transmembrane region" description="Helical" evidence="10">
    <location>
        <begin position="736"/>
        <end position="759"/>
    </location>
</feature>
<dbReference type="GO" id="GO:0016020">
    <property type="term" value="C:membrane"/>
    <property type="evidence" value="ECO:0007669"/>
    <property type="project" value="UniProtKB-SubCell"/>
</dbReference>
<keyword evidence="9 10" id="KW-0472">Membrane</keyword>
<dbReference type="Pfam" id="PF00005">
    <property type="entry name" value="ABC_tran"/>
    <property type="match status" value="1"/>
</dbReference>
<dbReference type="InterPro" id="IPR027417">
    <property type="entry name" value="P-loop_NTPase"/>
</dbReference>
<dbReference type="STRING" id="3659.A0A0A0KWE0"/>
<keyword evidence="8 10" id="KW-1133">Transmembrane helix</keyword>
<dbReference type="InterPro" id="IPR003593">
    <property type="entry name" value="AAA+_ATPase"/>
</dbReference>
<evidence type="ECO:0000259" key="11">
    <source>
        <dbReference type="PROSITE" id="PS50893"/>
    </source>
</evidence>